<dbReference type="PANTHER" id="PTHR30461">
    <property type="entry name" value="DNA-INVERTASE FROM LAMBDOID PROPHAGE"/>
    <property type="match status" value="1"/>
</dbReference>
<feature type="domain" description="Resolvase/invertase-type recombinase catalytic" evidence="1">
    <location>
        <begin position="19"/>
        <end position="172"/>
    </location>
</feature>
<evidence type="ECO:0000259" key="2">
    <source>
        <dbReference type="PROSITE" id="PS51737"/>
    </source>
</evidence>
<gene>
    <name evidence="3" type="ORF">HYG85_04990</name>
</gene>
<dbReference type="InterPro" id="IPR025827">
    <property type="entry name" value="Zn_ribbon_recom_dom"/>
</dbReference>
<dbReference type="InterPro" id="IPR038109">
    <property type="entry name" value="DNA_bind_recomb_sf"/>
</dbReference>
<dbReference type="Proteomes" id="UP000677305">
    <property type="component" value="Chromosome"/>
</dbReference>
<dbReference type="RefSeq" id="WP_212692555.1">
    <property type="nucleotide sequence ID" value="NZ_CP058561.1"/>
</dbReference>
<dbReference type="Pfam" id="PF07508">
    <property type="entry name" value="Recombinase"/>
    <property type="match status" value="1"/>
</dbReference>
<sequence length="546" mass="64239">MGRKGKYNNICTPAKDEWKVGLYVRLSREDDDKKDESNSITNQKLLLEKFMEADEEFKLIKIYQDDGKTGTNFNREGFQQMMTDIRAGKINCVIVKDSSRLARDYAGAGDLVEKQLKELGVRFIAVNDGIDTFGENNYSNDMMPFRFVFNEMYAADISKKVRSSLDIKRRKGEFIGAFAPYGYIKDPGEKNKLLIDDKAAKVIRKIFNFYIQGYNQLTIAKMLNEQGIPCPSEYKKRKGLKYKNCNRLKATVYWTYSTIHRILNNEVYIGHMVQKKSEKISFKIDKRITKPEEEQIIVYNTHEPIIDLHTWEKTQIKLTKDTRISNKNKQISLFAGFLKCNDCGRAMHRKKGKKGKYYYVCGTYKTYGKKQCSSHMIKEDELIEILLKDIQRELVLELMKEEIIELINQNSYICTKNERGQIYLNKLENIREKYSKRILEAYEDFKEELLTKDQYLSIKDKYDKLEFEIDQEIIQIKEKIKYSKDNEVINNIWLEQLKEGKISELNREVLEELLDEIVVYEDGTIEIHYYYSSIMQDIIKEQTGGI</sequence>
<dbReference type="GO" id="GO:0003677">
    <property type="term" value="F:DNA binding"/>
    <property type="evidence" value="ECO:0007669"/>
    <property type="project" value="InterPro"/>
</dbReference>
<dbReference type="PANTHER" id="PTHR30461:SF23">
    <property type="entry name" value="DNA RECOMBINASE-RELATED"/>
    <property type="match status" value="1"/>
</dbReference>
<dbReference type="InterPro" id="IPR011109">
    <property type="entry name" value="DNA_bind_recombinase_dom"/>
</dbReference>
<protein>
    <submittedName>
        <fullName evidence="3">Recombinase family protein</fullName>
    </submittedName>
</protein>
<dbReference type="SMART" id="SM00857">
    <property type="entry name" value="Resolvase"/>
    <property type="match status" value="1"/>
</dbReference>
<dbReference type="KEGG" id="vgu:HYG85_04990"/>
<dbReference type="InterPro" id="IPR050639">
    <property type="entry name" value="SSR_resolvase"/>
</dbReference>
<dbReference type="InterPro" id="IPR036162">
    <property type="entry name" value="Resolvase-like_N_sf"/>
</dbReference>
<organism evidence="3 4">
    <name type="scientific">Vallitalea guaymasensis</name>
    <dbReference type="NCBI Taxonomy" id="1185412"/>
    <lineage>
        <taxon>Bacteria</taxon>
        <taxon>Bacillati</taxon>
        <taxon>Bacillota</taxon>
        <taxon>Clostridia</taxon>
        <taxon>Lachnospirales</taxon>
        <taxon>Vallitaleaceae</taxon>
        <taxon>Vallitalea</taxon>
    </lineage>
</organism>
<evidence type="ECO:0000313" key="3">
    <source>
        <dbReference type="EMBL" id="QUH28307.1"/>
    </source>
</evidence>
<dbReference type="AlphaFoldDB" id="A0A8J8M8F6"/>
<dbReference type="PROSITE" id="PS51737">
    <property type="entry name" value="RECOMBINASE_DNA_BIND"/>
    <property type="match status" value="1"/>
</dbReference>
<feature type="domain" description="Recombinase" evidence="2">
    <location>
        <begin position="180"/>
        <end position="324"/>
    </location>
</feature>
<dbReference type="InterPro" id="IPR006119">
    <property type="entry name" value="Resolv_N"/>
</dbReference>
<evidence type="ECO:0000259" key="1">
    <source>
        <dbReference type="PROSITE" id="PS51736"/>
    </source>
</evidence>
<dbReference type="EMBL" id="CP058561">
    <property type="protein sequence ID" value="QUH28307.1"/>
    <property type="molecule type" value="Genomic_DNA"/>
</dbReference>
<reference evidence="3 4" key="1">
    <citation type="submission" date="2020-07" db="EMBL/GenBank/DDBJ databases">
        <title>Vallitalea guaymasensis genome.</title>
        <authorList>
            <person name="Postec A."/>
        </authorList>
    </citation>
    <scope>NUCLEOTIDE SEQUENCE [LARGE SCALE GENOMIC DNA]</scope>
    <source>
        <strain evidence="3 4">Ra1766G1</strain>
    </source>
</reference>
<dbReference type="PROSITE" id="PS51736">
    <property type="entry name" value="RECOMBINASES_3"/>
    <property type="match status" value="1"/>
</dbReference>
<dbReference type="Gene3D" id="3.90.1750.20">
    <property type="entry name" value="Putative Large Serine Recombinase, Chain B, Domain 2"/>
    <property type="match status" value="1"/>
</dbReference>
<evidence type="ECO:0000313" key="4">
    <source>
        <dbReference type="Proteomes" id="UP000677305"/>
    </source>
</evidence>
<dbReference type="SUPFAM" id="SSF53041">
    <property type="entry name" value="Resolvase-like"/>
    <property type="match status" value="1"/>
</dbReference>
<proteinExistence type="predicted"/>
<dbReference type="Pfam" id="PF13408">
    <property type="entry name" value="Zn_ribbon_recom"/>
    <property type="match status" value="1"/>
</dbReference>
<keyword evidence="4" id="KW-1185">Reference proteome</keyword>
<dbReference type="Pfam" id="PF00239">
    <property type="entry name" value="Resolvase"/>
    <property type="match status" value="1"/>
</dbReference>
<accession>A0A8J8M8F6</accession>
<dbReference type="Gene3D" id="3.40.50.1390">
    <property type="entry name" value="Resolvase, N-terminal catalytic domain"/>
    <property type="match status" value="1"/>
</dbReference>
<name>A0A8J8M8F6_9FIRM</name>
<dbReference type="GO" id="GO:0000150">
    <property type="term" value="F:DNA strand exchange activity"/>
    <property type="evidence" value="ECO:0007669"/>
    <property type="project" value="InterPro"/>
</dbReference>